<feature type="signal peptide" evidence="1">
    <location>
        <begin position="1"/>
        <end position="22"/>
    </location>
</feature>
<accession>A0A0T7AP98</accession>
<protein>
    <recommendedName>
        <fullName evidence="4">Lipoprotein</fullName>
    </recommendedName>
</protein>
<proteinExistence type="predicted"/>
<feature type="chain" id="PRO_5006677954" description="Lipoprotein" evidence="1">
    <location>
        <begin position="23"/>
        <end position="190"/>
    </location>
</feature>
<keyword evidence="1" id="KW-0732">Signal</keyword>
<evidence type="ECO:0000313" key="3">
    <source>
        <dbReference type="Proteomes" id="UP000217431"/>
    </source>
</evidence>
<evidence type="ECO:0000256" key="1">
    <source>
        <dbReference type="SAM" id="SignalP"/>
    </source>
</evidence>
<dbReference type="AlphaFoldDB" id="A0A0T7AP98"/>
<evidence type="ECO:0008006" key="4">
    <source>
        <dbReference type="Google" id="ProtNLM"/>
    </source>
</evidence>
<sequence>MKKKNYLLFLLISILVSCNSKEEVFTTHDVWVMGFKALSMDSDRDHCSTRFLFFKKSILSEIEPKSYTANDFSEFGKIKDPIFFNLADNGFLKTKDGNIIYPVFDIYVSEKSETYGTVTIPVGKYVVFAVSRDVNYPARSQAALKYCMKEIEVKERTSELILSPTFPTTYSMYGLVPWVDVSEKFSYNWK</sequence>
<dbReference type="EMBL" id="AP014598">
    <property type="protein sequence ID" value="BAU18895.1"/>
    <property type="molecule type" value="Genomic_DNA"/>
</dbReference>
<dbReference type="RefSeq" id="WP_045168064.1">
    <property type="nucleotide sequence ID" value="NZ_AP014598.1"/>
</dbReference>
<reference evidence="2 3" key="1">
    <citation type="journal article" date="2016" name="DNA Res.">
        <title>The complete genome sequencing of Prevotella intermedia strain OMA14 and a subsequent fine-scale, intra-species genomic comparison reveal an unusual amplification of conjugative and mobile transposons and identify a novel Prevotella-lineage-specific repeat.</title>
        <authorList>
            <person name="Naito M."/>
            <person name="Ogura Y."/>
            <person name="Itoh T."/>
            <person name="Shoji M."/>
            <person name="Okamoto M."/>
            <person name="Hayashi T."/>
            <person name="Nakayama K."/>
        </authorList>
    </citation>
    <scope>NUCLEOTIDE SEQUENCE [LARGE SCALE GENOMIC DNA]</scope>
    <source>
        <strain evidence="2 3">OMA14</strain>
    </source>
</reference>
<gene>
    <name evidence="2" type="ORF">PIOMA14_II_0390</name>
</gene>
<name>A0A0T7AP98_PREIN</name>
<organism evidence="2 3">
    <name type="scientific">Prevotella intermedia</name>
    <dbReference type="NCBI Taxonomy" id="28131"/>
    <lineage>
        <taxon>Bacteria</taxon>
        <taxon>Pseudomonadati</taxon>
        <taxon>Bacteroidota</taxon>
        <taxon>Bacteroidia</taxon>
        <taxon>Bacteroidales</taxon>
        <taxon>Prevotellaceae</taxon>
        <taxon>Prevotella</taxon>
    </lineage>
</organism>
<evidence type="ECO:0000313" key="2">
    <source>
        <dbReference type="EMBL" id="BAU18895.1"/>
    </source>
</evidence>
<dbReference type="PROSITE" id="PS51257">
    <property type="entry name" value="PROKAR_LIPOPROTEIN"/>
    <property type="match status" value="1"/>
</dbReference>
<dbReference type="Proteomes" id="UP000217431">
    <property type="component" value="Chromosome II"/>
</dbReference>